<feature type="region of interest" description="Disordered" evidence="2">
    <location>
        <begin position="1190"/>
        <end position="1211"/>
    </location>
</feature>
<feature type="compositionally biased region" description="Low complexity" evidence="2">
    <location>
        <begin position="120"/>
        <end position="143"/>
    </location>
</feature>
<name>G0UBK1_TRYVY</name>
<feature type="region of interest" description="Disordered" evidence="2">
    <location>
        <begin position="985"/>
        <end position="1047"/>
    </location>
</feature>
<feature type="compositionally biased region" description="Polar residues" evidence="2">
    <location>
        <begin position="159"/>
        <end position="178"/>
    </location>
</feature>
<feature type="compositionally biased region" description="Polar residues" evidence="2">
    <location>
        <begin position="736"/>
        <end position="748"/>
    </location>
</feature>
<feature type="compositionally biased region" description="Polar residues" evidence="2">
    <location>
        <begin position="1019"/>
        <end position="1029"/>
    </location>
</feature>
<organism evidence="3">
    <name type="scientific">Trypanosoma vivax (strain Y486)</name>
    <dbReference type="NCBI Taxonomy" id="1055687"/>
    <lineage>
        <taxon>Eukaryota</taxon>
        <taxon>Discoba</taxon>
        <taxon>Euglenozoa</taxon>
        <taxon>Kinetoplastea</taxon>
        <taxon>Metakinetoplastina</taxon>
        <taxon>Trypanosomatida</taxon>
        <taxon>Trypanosomatidae</taxon>
        <taxon>Trypanosoma</taxon>
        <taxon>Duttonella</taxon>
    </lineage>
</organism>
<feature type="coiled-coil region" evidence="1">
    <location>
        <begin position="768"/>
        <end position="891"/>
    </location>
</feature>
<keyword evidence="1" id="KW-0175">Coiled coil</keyword>
<proteinExistence type="predicted"/>
<sequence length="1285" mass="139297">MEEAKLNNESMRGSDIGSMITPGYGCGDLGFPLNRMEHGAAKRACGARNPGATTREPERPPVVEITRVSDGMLACKESAKFPTPALPSSPDTSQSKKSILLPARKRRREGIGALGGTGTSGVALTLGSSSSASGNDVKSSGSSTAPFSAAARNGRGESINGSISQRHLTREQPLTGSSRLDEQLKTDIMPNPQEGGVPRQLLQRGGDGCMCASPENDYDNVEGGCSPAPANVLSSPSSGITGWSPSRKHKQDLQSHLAAAISCYSMSYRDKEGGVTVPLERIFMSAVQQRMAENDYTSERDIYDATTESTCRGSDLNYRFLNDEDGEDMNGIKIKMKLMKYETIRELAALWNVLGNDEDTTPNKCLKRIRILSIVIILVVIDRSELQGVLLDLCTCGSSSRMNSHGSSSNAVEGEKGAGSVSANDTEGSEAVGHSGAVGSSDREARRYELMASLRHKILSMAPENCKEFAKQFHLEKYSHSQEEIFTIISAVGILVFFLPLPIALLKEICRELSISIGNNTAECPDPHQLPEFLAEKITRYFCPQCQPSIDLTKLRFMPQMQIHEHAPGRYTCTIDNAELLKELPLHRLVSNRFSCNKIKWHALLVVRSDALNFYVWHRHTAPLRINMVIRTQEPKKRRNTAGEGNADEGSNQATLRERSALFLEKEVEAAPGELVGFENFVDFQVAFRSFISLQCGYRLYNRAEDRLTFQYAMELKQRDGTPFTESDNKKVAAHSKNSSTKCTEANSTDRVNDVQSLDTADTAAAVVAMDEKRLKELEKVVAKLEKSEAQERENVKKMWSNGHRQLLNEFTKASQKAAQKKERERKTVVSKVGPSPGLQRKLNQIIQTVNTVNEQVEKLSKEKAEEEEMIRSYRERIEEVNAEIRDLQKVIGGLAKSLYGNGRNASNLSSHRSEQAEMQRCEEKQPLMPYIPELHPTRHETLAINDLQSFWSPSAINGTNAESFPDAPLHSSPMSQRSPIHHTGITRVTSPLGDASSRSNSEGPSIPPSRSAVVRGISGNNGLFSTAQSSVSPPPSVGDSSQRASATTGGLLGTGLSYWFPTVEPFSFTMRDNGISTETFDQTLGVFSQPSPFSQIQPVQNIDISHLTGTDAIGLRSQAQNKCNNAGGGGFTVSAPFSSSDSVSRFTLDANAHPFTPTPLAAAKAVSNNAAHSFFVVSPGAATRVSPYSTSPTSVFTGSGTTLTPNGFPEKPRYTSVSAPVSNPMANSNASAGTGAVGSLGGAGLFDADALLPTSSHGLTGNSDQRGSCRGDGCTLNFTTAPWN</sequence>
<reference evidence="3" key="1">
    <citation type="journal article" date="2012" name="Proc. Natl. Acad. Sci. U.S.A.">
        <title>Antigenic diversity is generated by distinct evolutionary mechanisms in African trypanosome species.</title>
        <authorList>
            <person name="Jackson A.P."/>
            <person name="Berry A."/>
            <person name="Aslett M."/>
            <person name="Allison H.C."/>
            <person name="Burton P."/>
            <person name="Vavrova-Anderson J."/>
            <person name="Brown R."/>
            <person name="Browne H."/>
            <person name="Corton N."/>
            <person name="Hauser H."/>
            <person name="Gamble J."/>
            <person name="Gilderthorp R."/>
            <person name="Marcello L."/>
            <person name="McQuillan J."/>
            <person name="Otto T.D."/>
            <person name="Quail M.A."/>
            <person name="Sanders M.J."/>
            <person name="van Tonder A."/>
            <person name="Ginger M.L."/>
            <person name="Field M.C."/>
            <person name="Barry J.D."/>
            <person name="Hertz-Fowler C."/>
            <person name="Berriman M."/>
        </authorList>
    </citation>
    <scope>NUCLEOTIDE SEQUENCE</scope>
    <source>
        <strain evidence="3">Y486</strain>
    </source>
</reference>
<accession>G0UBK1</accession>
<evidence type="ECO:0000256" key="1">
    <source>
        <dbReference type="SAM" id="Coils"/>
    </source>
</evidence>
<protein>
    <submittedName>
        <fullName evidence="3">Uncharacterized protein</fullName>
    </submittedName>
</protein>
<feature type="region of interest" description="Disordered" evidence="2">
    <location>
        <begin position="399"/>
        <end position="440"/>
    </location>
</feature>
<dbReference type="EMBL" id="HE573027">
    <property type="protein sequence ID" value="CCC53198.1"/>
    <property type="molecule type" value="Genomic_DNA"/>
</dbReference>
<evidence type="ECO:0000256" key="2">
    <source>
        <dbReference type="SAM" id="MobiDB-lite"/>
    </source>
</evidence>
<gene>
    <name evidence="3" type="ORF">TVY486_1106820</name>
</gene>
<feature type="compositionally biased region" description="Polar residues" evidence="2">
    <location>
        <begin position="1190"/>
        <end position="1206"/>
    </location>
</feature>
<evidence type="ECO:0000313" key="3">
    <source>
        <dbReference type="EMBL" id="CCC53198.1"/>
    </source>
</evidence>
<feature type="region of interest" description="Disordered" evidence="2">
    <location>
        <begin position="721"/>
        <end position="748"/>
    </location>
</feature>
<feature type="region of interest" description="Disordered" evidence="2">
    <location>
        <begin position="80"/>
        <end position="201"/>
    </location>
</feature>
<feature type="compositionally biased region" description="Low complexity" evidence="2">
    <location>
        <begin position="399"/>
        <end position="409"/>
    </location>
</feature>